<reference evidence="7 8" key="1">
    <citation type="submission" date="2022-08" db="EMBL/GenBank/DDBJ databases">
        <title>Reclassification of Massilia species as members of the genera Telluria, Duganella, Pseudoduganella, Mokoshia gen. nov. and Zemynaea gen. nov. using orthogonal and non-orthogonal genome-based approaches.</title>
        <authorList>
            <person name="Bowman J.P."/>
        </authorList>
    </citation>
    <scope>NUCLEOTIDE SEQUENCE [LARGE SCALE GENOMIC DNA]</scope>
    <source>
        <strain evidence="7 8">LMG 28164</strain>
    </source>
</reference>
<dbReference type="InterPro" id="IPR004089">
    <property type="entry name" value="MCPsignal_dom"/>
</dbReference>
<organism evidence="7 8">
    <name type="scientific">Massilia norwichensis</name>
    <dbReference type="NCBI Taxonomy" id="1442366"/>
    <lineage>
        <taxon>Bacteria</taxon>
        <taxon>Pseudomonadati</taxon>
        <taxon>Pseudomonadota</taxon>
        <taxon>Betaproteobacteria</taxon>
        <taxon>Burkholderiales</taxon>
        <taxon>Oxalobacteraceae</taxon>
        <taxon>Telluria group</taxon>
        <taxon>Massilia</taxon>
    </lineage>
</organism>
<keyword evidence="8" id="KW-1185">Reference proteome</keyword>
<dbReference type="InterPro" id="IPR003660">
    <property type="entry name" value="HAMP_dom"/>
</dbReference>
<feature type="transmembrane region" description="Helical" evidence="4">
    <location>
        <begin position="12"/>
        <end position="31"/>
    </location>
</feature>
<sequence length="539" mass="56491">MKINNVRIGVRLGAGFGAVLFLLVLIGAFSLSRLAQMQERINSITQVNNVETRLAASMKDSVMDRMVGLRNVVLLTDEAEVRGEIERVRAGAERYASDAGKLRALFASDIGTRREEKALFNKAAGHAQEASPIIAKALELGQANQIPEATAVLIRELRPVQRKWVATLDELADFEEKLSVRSAEEAEHAYAAARALVIALGIAAIAIGAGVAWFITRGITAPIAEAVQYAQAIAAGDLRNQIRSERGDEAGQLLRALGHMNDSLLRIVAGVRTGTETMASASGQIAAGNLDLSSRTEEQAGSLEETASSMEELTSTVRQNAENARQANVLAASAAAVAGKGGQVTAEVTATMADINASARKITDIIGVIDGIAFQTNILALNAAVEAARAGEQGRGFAVVASEVRNLAQRSATAAKEIKELIVDSVGKVDAGTRLVNMAGTTMQEVVDSVKRVSDIIAEISAAGQEQSAGIEQVNMAVTQMDQVTQENAALVEEAAAAAQSLEEQAGMLVELVSVFKVDAAESVPALAAPGLRRLGAPA</sequence>
<evidence type="ECO:0000256" key="3">
    <source>
        <dbReference type="PROSITE-ProRule" id="PRU00284"/>
    </source>
</evidence>
<dbReference type="SMART" id="SM00283">
    <property type="entry name" value="MA"/>
    <property type="match status" value="1"/>
</dbReference>
<evidence type="ECO:0000256" key="4">
    <source>
        <dbReference type="SAM" id="Phobius"/>
    </source>
</evidence>
<keyword evidence="3" id="KW-0807">Transducer</keyword>
<comment type="caution">
    <text evidence="7">The sequence shown here is derived from an EMBL/GenBank/DDBJ whole genome shotgun (WGS) entry which is preliminary data.</text>
</comment>
<dbReference type="InterPro" id="IPR047347">
    <property type="entry name" value="YvaQ-like_sensor"/>
</dbReference>
<dbReference type="CDD" id="cd11386">
    <property type="entry name" value="MCP_signal"/>
    <property type="match status" value="1"/>
</dbReference>
<dbReference type="EMBL" id="JANUGX010000012">
    <property type="protein sequence ID" value="MCS0589968.1"/>
    <property type="molecule type" value="Genomic_DNA"/>
</dbReference>
<dbReference type="SUPFAM" id="SSF58104">
    <property type="entry name" value="Methyl-accepting chemotaxis protein (MCP) signaling domain"/>
    <property type="match status" value="1"/>
</dbReference>
<dbReference type="InterPro" id="IPR004090">
    <property type="entry name" value="Chemotax_Me-accpt_rcpt"/>
</dbReference>
<dbReference type="PANTHER" id="PTHR43531">
    <property type="entry name" value="PROTEIN ICFG"/>
    <property type="match status" value="1"/>
</dbReference>
<feature type="domain" description="HAMP" evidence="6">
    <location>
        <begin position="217"/>
        <end position="269"/>
    </location>
</feature>
<dbReference type="Pfam" id="PF12729">
    <property type="entry name" value="4HB_MCP_1"/>
    <property type="match status" value="1"/>
</dbReference>
<dbReference type="RefSeq" id="WP_258845743.1">
    <property type="nucleotide sequence ID" value="NZ_JANUGX010000012.1"/>
</dbReference>
<dbReference type="Pfam" id="PF00015">
    <property type="entry name" value="MCPsignal"/>
    <property type="match status" value="1"/>
</dbReference>
<evidence type="ECO:0000313" key="7">
    <source>
        <dbReference type="EMBL" id="MCS0589968.1"/>
    </source>
</evidence>
<dbReference type="PRINTS" id="PR00260">
    <property type="entry name" value="CHEMTRNSDUCR"/>
</dbReference>
<accession>A0ABT2A713</accession>
<feature type="domain" description="Methyl-accepting transducer" evidence="5">
    <location>
        <begin position="274"/>
        <end position="503"/>
    </location>
</feature>
<name>A0ABT2A713_9BURK</name>
<keyword evidence="1" id="KW-0488">Methylation</keyword>
<evidence type="ECO:0000256" key="2">
    <source>
        <dbReference type="ARBA" id="ARBA00029447"/>
    </source>
</evidence>
<evidence type="ECO:0000256" key="1">
    <source>
        <dbReference type="ARBA" id="ARBA00022481"/>
    </source>
</evidence>
<dbReference type="PANTHER" id="PTHR43531:SF14">
    <property type="entry name" value="METHYL-ACCEPTING CHEMOTAXIS PROTEIN I-RELATED"/>
    <property type="match status" value="1"/>
</dbReference>
<dbReference type="Gene3D" id="6.10.340.10">
    <property type="match status" value="1"/>
</dbReference>
<keyword evidence="4" id="KW-1133">Transmembrane helix</keyword>
<dbReference type="InterPro" id="IPR051310">
    <property type="entry name" value="MCP_chemotaxis"/>
</dbReference>
<evidence type="ECO:0000313" key="8">
    <source>
        <dbReference type="Proteomes" id="UP001205560"/>
    </source>
</evidence>
<feature type="transmembrane region" description="Helical" evidence="4">
    <location>
        <begin position="191"/>
        <end position="215"/>
    </location>
</feature>
<comment type="similarity">
    <text evidence="2">Belongs to the methyl-accepting chemotaxis (MCP) protein family.</text>
</comment>
<dbReference type="SMART" id="SM00304">
    <property type="entry name" value="HAMP"/>
    <property type="match status" value="1"/>
</dbReference>
<evidence type="ECO:0000259" key="6">
    <source>
        <dbReference type="PROSITE" id="PS50885"/>
    </source>
</evidence>
<protein>
    <submittedName>
        <fullName evidence="7">Methyl-accepting chemotaxis protein</fullName>
    </submittedName>
</protein>
<dbReference type="Pfam" id="PF00672">
    <property type="entry name" value="HAMP"/>
    <property type="match status" value="1"/>
</dbReference>
<dbReference type="CDD" id="cd06225">
    <property type="entry name" value="HAMP"/>
    <property type="match status" value="1"/>
</dbReference>
<gene>
    <name evidence="7" type="ORF">NX782_12215</name>
</gene>
<keyword evidence="4" id="KW-0472">Membrane</keyword>
<dbReference type="PROSITE" id="PS50885">
    <property type="entry name" value="HAMP"/>
    <property type="match status" value="1"/>
</dbReference>
<dbReference type="Gene3D" id="1.10.287.950">
    <property type="entry name" value="Methyl-accepting chemotaxis protein"/>
    <property type="match status" value="1"/>
</dbReference>
<proteinExistence type="inferred from homology"/>
<dbReference type="PROSITE" id="PS50111">
    <property type="entry name" value="CHEMOTAXIS_TRANSDUC_2"/>
    <property type="match status" value="1"/>
</dbReference>
<keyword evidence="4" id="KW-0812">Transmembrane</keyword>
<dbReference type="Proteomes" id="UP001205560">
    <property type="component" value="Unassembled WGS sequence"/>
</dbReference>
<dbReference type="InterPro" id="IPR024478">
    <property type="entry name" value="HlyB_4HB_MCP"/>
</dbReference>
<dbReference type="CDD" id="cd19411">
    <property type="entry name" value="MCP2201-like_sensor"/>
    <property type="match status" value="1"/>
</dbReference>
<evidence type="ECO:0000259" key="5">
    <source>
        <dbReference type="PROSITE" id="PS50111"/>
    </source>
</evidence>